<reference evidence="2" key="1">
    <citation type="submission" date="2017-02" db="EMBL/GenBank/DDBJ databases">
        <authorList>
            <person name="Varghese N."/>
            <person name="Submissions S."/>
        </authorList>
    </citation>
    <scope>NUCLEOTIDE SEQUENCE [LARGE SCALE GENOMIC DNA]</scope>
    <source>
        <strain evidence="2">USBA 833</strain>
    </source>
</reference>
<proteinExistence type="predicted"/>
<dbReference type="EMBL" id="FUYH01000002">
    <property type="protein sequence ID" value="SKA78384.1"/>
    <property type="molecule type" value="Genomic_DNA"/>
</dbReference>
<protein>
    <submittedName>
        <fullName evidence="1">Uncharacterized protein</fullName>
    </submittedName>
</protein>
<gene>
    <name evidence="1" type="ORF">SAMN05443428_102124</name>
</gene>
<name>A0A1T4WM28_9CLOT</name>
<sequence>MTAYKLASEVEKVKGKVAIIVNESDVLSALCTIKGIRDSEIDLYINTSRGCTIINDIKDKIDNIESTVNTVLNYSVDKVLNPFDYNAVISLGNINNIDKIIDICKKYATPIISNINTPLLKTA</sequence>
<keyword evidence="2" id="KW-1185">Reference proteome</keyword>
<dbReference type="AlphaFoldDB" id="A0A1T4WM28"/>
<evidence type="ECO:0000313" key="2">
    <source>
        <dbReference type="Proteomes" id="UP000190105"/>
    </source>
</evidence>
<evidence type="ECO:0000313" key="1">
    <source>
        <dbReference type="EMBL" id="SKA78384.1"/>
    </source>
</evidence>
<dbReference type="Proteomes" id="UP000190105">
    <property type="component" value="Unassembled WGS sequence"/>
</dbReference>
<accession>A0A1T4WM28</accession>
<organism evidence="1 2">
    <name type="scientific">Caloramator quimbayensis</name>
    <dbReference type="NCBI Taxonomy" id="1147123"/>
    <lineage>
        <taxon>Bacteria</taxon>
        <taxon>Bacillati</taxon>
        <taxon>Bacillota</taxon>
        <taxon>Clostridia</taxon>
        <taxon>Eubacteriales</taxon>
        <taxon>Clostridiaceae</taxon>
        <taxon>Caloramator</taxon>
    </lineage>
</organism>
<dbReference type="RefSeq" id="WP_078695422.1">
    <property type="nucleotide sequence ID" value="NZ_FUYH01000002.1"/>
</dbReference>
<dbReference type="OrthoDB" id="9853093at2"/>